<dbReference type="CDD" id="cd00090">
    <property type="entry name" value="HTH_ARSR"/>
    <property type="match status" value="1"/>
</dbReference>
<dbReference type="SMART" id="SM00418">
    <property type="entry name" value="HTH_ARSR"/>
    <property type="match status" value="1"/>
</dbReference>
<dbReference type="SUPFAM" id="SSF46785">
    <property type="entry name" value="Winged helix' DNA-binding domain"/>
    <property type="match status" value="1"/>
</dbReference>
<evidence type="ECO:0000313" key="2">
    <source>
        <dbReference type="EMBL" id="MCW1921876.1"/>
    </source>
</evidence>
<dbReference type="PANTHER" id="PTHR38600">
    <property type="entry name" value="TRANSCRIPTIONAL REGULATORY PROTEIN"/>
    <property type="match status" value="1"/>
</dbReference>
<dbReference type="RefSeq" id="WP_264485986.1">
    <property type="nucleotide sequence ID" value="NZ_JAPDDT010000002.1"/>
</dbReference>
<dbReference type="EMBL" id="JAPDDT010000002">
    <property type="protein sequence ID" value="MCW1921876.1"/>
    <property type="molecule type" value="Genomic_DNA"/>
</dbReference>
<sequence length="113" mass="12673">MPKPPPPPSDPPISRVFSALGDPTRLHLVHRLVERSPLSVSELGQGLPVTRQGVTKHLEVLEEVGLVSARKQGRERLYTLEETPLRQAREFLAAISAGWDRALTRLREHVEED</sequence>
<dbReference type="PROSITE" id="PS50987">
    <property type="entry name" value="HTH_ARSR_2"/>
    <property type="match status" value="1"/>
</dbReference>
<dbReference type="PANTHER" id="PTHR38600:SF1">
    <property type="entry name" value="TRANSCRIPTIONAL REGULATORY PROTEIN"/>
    <property type="match status" value="1"/>
</dbReference>
<protein>
    <submittedName>
        <fullName evidence="2">Metalloregulator ArsR/SmtB family transcription factor</fullName>
    </submittedName>
</protein>
<dbReference type="InterPro" id="IPR001845">
    <property type="entry name" value="HTH_ArsR_DNA-bd_dom"/>
</dbReference>
<accession>A0ABT3GEK2</accession>
<name>A0ABT3GEK2_9BACT</name>
<keyword evidence="3" id="KW-1185">Reference proteome</keyword>
<dbReference type="InterPro" id="IPR036390">
    <property type="entry name" value="WH_DNA-bd_sf"/>
</dbReference>
<feature type="domain" description="HTH arsR-type" evidence="1">
    <location>
        <begin position="5"/>
        <end position="100"/>
    </location>
</feature>
<comment type="caution">
    <text evidence="2">The sequence shown here is derived from an EMBL/GenBank/DDBJ whole genome shotgun (WGS) entry which is preliminary data.</text>
</comment>
<dbReference type="Pfam" id="PF12840">
    <property type="entry name" value="HTH_20"/>
    <property type="match status" value="1"/>
</dbReference>
<dbReference type="InterPro" id="IPR036388">
    <property type="entry name" value="WH-like_DNA-bd_sf"/>
</dbReference>
<gene>
    <name evidence="2" type="ORF">OKA05_04890</name>
</gene>
<reference evidence="2 3" key="1">
    <citation type="submission" date="2022-10" db="EMBL/GenBank/DDBJ databases">
        <title>Luteolibacter arcticus strain CCTCC AB 2014275, whole genome shotgun sequencing project.</title>
        <authorList>
            <person name="Zhao G."/>
            <person name="Shen L."/>
        </authorList>
    </citation>
    <scope>NUCLEOTIDE SEQUENCE [LARGE SCALE GENOMIC DNA]</scope>
    <source>
        <strain evidence="2 3">CCTCC AB 2014275</strain>
    </source>
</reference>
<proteinExistence type="predicted"/>
<dbReference type="Gene3D" id="1.10.10.10">
    <property type="entry name" value="Winged helix-like DNA-binding domain superfamily/Winged helix DNA-binding domain"/>
    <property type="match status" value="1"/>
</dbReference>
<evidence type="ECO:0000313" key="3">
    <source>
        <dbReference type="Proteomes" id="UP001320876"/>
    </source>
</evidence>
<dbReference type="NCBIfam" id="NF033788">
    <property type="entry name" value="HTH_metalloreg"/>
    <property type="match status" value="1"/>
</dbReference>
<evidence type="ECO:0000259" key="1">
    <source>
        <dbReference type="PROSITE" id="PS50987"/>
    </source>
</evidence>
<dbReference type="Proteomes" id="UP001320876">
    <property type="component" value="Unassembled WGS sequence"/>
</dbReference>
<dbReference type="PRINTS" id="PR00778">
    <property type="entry name" value="HTHARSR"/>
</dbReference>
<organism evidence="2 3">
    <name type="scientific">Luteolibacter arcticus</name>
    <dbReference type="NCBI Taxonomy" id="1581411"/>
    <lineage>
        <taxon>Bacteria</taxon>
        <taxon>Pseudomonadati</taxon>
        <taxon>Verrucomicrobiota</taxon>
        <taxon>Verrucomicrobiia</taxon>
        <taxon>Verrucomicrobiales</taxon>
        <taxon>Verrucomicrobiaceae</taxon>
        <taxon>Luteolibacter</taxon>
    </lineage>
</organism>
<dbReference type="InterPro" id="IPR011991">
    <property type="entry name" value="ArsR-like_HTH"/>
</dbReference>